<dbReference type="NCBIfam" id="NF033788">
    <property type="entry name" value="HTH_metalloreg"/>
    <property type="match status" value="1"/>
</dbReference>
<dbReference type="SMART" id="SM00418">
    <property type="entry name" value="HTH_ARSR"/>
    <property type="match status" value="1"/>
</dbReference>
<sequence length="103" mass="11108">MAALEARAGYVAARLALMANPSRLLILCHLIEHDASVGELQGRIGLSQSALSQHLARLREAGFVATRRSAQVIYYSLADEEARAVVRALYAIYCAESPSAPPK</sequence>
<evidence type="ECO:0000256" key="3">
    <source>
        <dbReference type="ARBA" id="ARBA00023163"/>
    </source>
</evidence>
<protein>
    <submittedName>
        <fullName evidence="5">DNA-binding transcriptional regulator, ArsR family</fullName>
    </submittedName>
</protein>
<name>A0A1T4PVG7_9HYPH</name>
<evidence type="ECO:0000256" key="2">
    <source>
        <dbReference type="ARBA" id="ARBA00023125"/>
    </source>
</evidence>
<dbReference type="EMBL" id="FUXL01000004">
    <property type="protein sequence ID" value="SJZ95515.1"/>
    <property type="molecule type" value="Genomic_DNA"/>
</dbReference>
<gene>
    <name evidence="5" type="ORF">SAMN05428963_104189</name>
</gene>
<feature type="domain" description="HTH arsR-type" evidence="4">
    <location>
        <begin position="3"/>
        <end position="97"/>
    </location>
</feature>
<evidence type="ECO:0000259" key="4">
    <source>
        <dbReference type="PROSITE" id="PS50987"/>
    </source>
</evidence>
<dbReference type="Proteomes" id="UP000190135">
    <property type="component" value="Unassembled WGS sequence"/>
</dbReference>
<evidence type="ECO:0000313" key="6">
    <source>
        <dbReference type="Proteomes" id="UP000190135"/>
    </source>
</evidence>
<dbReference type="Gene3D" id="1.10.10.10">
    <property type="entry name" value="Winged helix-like DNA-binding domain superfamily/Winged helix DNA-binding domain"/>
    <property type="match status" value="1"/>
</dbReference>
<dbReference type="Pfam" id="PF01022">
    <property type="entry name" value="HTH_5"/>
    <property type="match status" value="1"/>
</dbReference>
<keyword evidence="2 5" id="KW-0238">DNA-binding</keyword>
<accession>A0A1T4PVG7</accession>
<reference evidence="6" key="1">
    <citation type="submission" date="2017-02" db="EMBL/GenBank/DDBJ databases">
        <authorList>
            <person name="Varghese N."/>
            <person name="Submissions S."/>
        </authorList>
    </citation>
    <scope>NUCLEOTIDE SEQUENCE [LARGE SCALE GENOMIC DNA]</scope>
    <source>
        <strain evidence="6">USBA 369</strain>
    </source>
</reference>
<dbReference type="CDD" id="cd00090">
    <property type="entry name" value="HTH_ARSR"/>
    <property type="match status" value="1"/>
</dbReference>
<keyword evidence="1" id="KW-0805">Transcription regulation</keyword>
<dbReference type="InterPro" id="IPR051011">
    <property type="entry name" value="Metal_resp_trans_reg"/>
</dbReference>
<keyword evidence="3" id="KW-0804">Transcription</keyword>
<dbReference type="PANTHER" id="PTHR43132:SF2">
    <property type="entry name" value="ARSENICAL RESISTANCE OPERON REPRESSOR ARSR-RELATED"/>
    <property type="match status" value="1"/>
</dbReference>
<dbReference type="PROSITE" id="PS50987">
    <property type="entry name" value="HTH_ARSR_2"/>
    <property type="match status" value="1"/>
</dbReference>
<dbReference type="InterPro" id="IPR036388">
    <property type="entry name" value="WH-like_DNA-bd_sf"/>
</dbReference>
<dbReference type="AlphaFoldDB" id="A0A1T4PVG7"/>
<keyword evidence="6" id="KW-1185">Reference proteome</keyword>
<dbReference type="GO" id="GO:0003677">
    <property type="term" value="F:DNA binding"/>
    <property type="evidence" value="ECO:0007669"/>
    <property type="project" value="UniProtKB-KW"/>
</dbReference>
<evidence type="ECO:0000256" key="1">
    <source>
        <dbReference type="ARBA" id="ARBA00023015"/>
    </source>
</evidence>
<evidence type="ECO:0000313" key="5">
    <source>
        <dbReference type="EMBL" id="SJZ95515.1"/>
    </source>
</evidence>
<dbReference type="PANTHER" id="PTHR43132">
    <property type="entry name" value="ARSENICAL RESISTANCE OPERON REPRESSOR ARSR-RELATED"/>
    <property type="match status" value="1"/>
</dbReference>
<dbReference type="SUPFAM" id="SSF46785">
    <property type="entry name" value="Winged helix' DNA-binding domain"/>
    <property type="match status" value="1"/>
</dbReference>
<dbReference type="InterPro" id="IPR036390">
    <property type="entry name" value="WH_DNA-bd_sf"/>
</dbReference>
<dbReference type="PRINTS" id="PR00778">
    <property type="entry name" value="HTHARSR"/>
</dbReference>
<dbReference type="InterPro" id="IPR011991">
    <property type="entry name" value="ArsR-like_HTH"/>
</dbReference>
<dbReference type="STRING" id="1365950.SAMN05428963_104189"/>
<proteinExistence type="predicted"/>
<dbReference type="OrthoDB" id="194599at2"/>
<dbReference type="GO" id="GO:0003700">
    <property type="term" value="F:DNA-binding transcription factor activity"/>
    <property type="evidence" value="ECO:0007669"/>
    <property type="project" value="InterPro"/>
</dbReference>
<dbReference type="InterPro" id="IPR001845">
    <property type="entry name" value="HTH_ArsR_DNA-bd_dom"/>
</dbReference>
<organism evidence="5 6">
    <name type="scientific">Consotaella salsifontis</name>
    <dbReference type="NCBI Taxonomy" id="1365950"/>
    <lineage>
        <taxon>Bacteria</taxon>
        <taxon>Pseudomonadati</taxon>
        <taxon>Pseudomonadota</taxon>
        <taxon>Alphaproteobacteria</taxon>
        <taxon>Hyphomicrobiales</taxon>
        <taxon>Aurantimonadaceae</taxon>
        <taxon>Consotaella</taxon>
    </lineage>
</organism>